<dbReference type="AlphaFoldDB" id="A0A5M6CIV4"/>
<name>A0A5M6CIV4_9BACT</name>
<proteinExistence type="predicted"/>
<feature type="domain" description="Mce/MlaD" evidence="2">
    <location>
        <begin position="47"/>
        <end position="114"/>
    </location>
</feature>
<sequence>MASAKPRNEIKIGLMVAITITLFILGINFLRGKGLFSSDQGFSTIYSDIQGLQESAEVRLNGLKIGQVDKIELQPDRRIKVHFLLKKEIKVSKGSVVQLTAADLISGTKILNLEMSNDPQILPENSFIQSKEAEGLLGNLGSQVSPVLETVTHTVVSLDTLLNTINNIINDDARKHLNASFASLEVGLNQLSGLATELNKQSGQLAGVIKNVNSVTGNLASNNEQINNTLSNLHDFSTSLKNAPVQETVDDLRKAAADLQSLVAKANDSNGSLGLLLNDKRLYNNLSTTLGTLDTLLGDVKAHPGKYINVSVFGSKARQ</sequence>
<dbReference type="InterPro" id="IPR003399">
    <property type="entry name" value="Mce/MlaD"/>
</dbReference>
<feature type="transmembrane region" description="Helical" evidence="1">
    <location>
        <begin position="12"/>
        <end position="30"/>
    </location>
</feature>
<evidence type="ECO:0000313" key="4">
    <source>
        <dbReference type="Proteomes" id="UP000323632"/>
    </source>
</evidence>
<dbReference type="PANTHER" id="PTHR33371:SF4">
    <property type="entry name" value="INTERMEMBRANE PHOSPHOLIPID TRANSPORT SYSTEM BINDING PROTEIN MLAD"/>
    <property type="match status" value="1"/>
</dbReference>
<keyword evidence="1" id="KW-0812">Transmembrane</keyword>
<dbReference type="Proteomes" id="UP000323632">
    <property type="component" value="Unassembled WGS sequence"/>
</dbReference>
<reference evidence="3 4" key="1">
    <citation type="submission" date="2019-09" db="EMBL/GenBank/DDBJ databases">
        <title>Genome sequence and assembly of Taibaiella sp.</title>
        <authorList>
            <person name="Chhetri G."/>
        </authorList>
    </citation>
    <scope>NUCLEOTIDE SEQUENCE [LARGE SCALE GENOMIC DNA]</scope>
    <source>
        <strain evidence="3 4">KVB11</strain>
    </source>
</reference>
<keyword evidence="1" id="KW-0472">Membrane</keyword>
<dbReference type="EMBL" id="VWSH01000002">
    <property type="protein sequence ID" value="KAA5534956.1"/>
    <property type="molecule type" value="Genomic_DNA"/>
</dbReference>
<evidence type="ECO:0000313" key="3">
    <source>
        <dbReference type="EMBL" id="KAA5534956.1"/>
    </source>
</evidence>
<dbReference type="RefSeq" id="WP_150032635.1">
    <property type="nucleotide sequence ID" value="NZ_VWSH01000002.1"/>
</dbReference>
<evidence type="ECO:0000256" key="1">
    <source>
        <dbReference type="SAM" id="Phobius"/>
    </source>
</evidence>
<dbReference type="Pfam" id="PF02470">
    <property type="entry name" value="MlaD"/>
    <property type="match status" value="1"/>
</dbReference>
<organism evidence="3 4">
    <name type="scientific">Taibaiella lutea</name>
    <dbReference type="NCBI Taxonomy" id="2608001"/>
    <lineage>
        <taxon>Bacteria</taxon>
        <taxon>Pseudomonadati</taxon>
        <taxon>Bacteroidota</taxon>
        <taxon>Chitinophagia</taxon>
        <taxon>Chitinophagales</taxon>
        <taxon>Chitinophagaceae</taxon>
        <taxon>Taibaiella</taxon>
    </lineage>
</organism>
<keyword evidence="4" id="KW-1185">Reference proteome</keyword>
<dbReference type="Gene3D" id="1.10.287.950">
    <property type="entry name" value="Methyl-accepting chemotaxis protein"/>
    <property type="match status" value="1"/>
</dbReference>
<evidence type="ECO:0000259" key="2">
    <source>
        <dbReference type="Pfam" id="PF02470"/>
    </source>
</evidence>
<dbReference type="PANTHER" id="PTHR33371">
    <property type="entry name" value="INTERMEMBRANE PHOSPHOLIPID TRANSPORT SYSTEM BINDING PROTEIN MLAD-RELATED"/>
    <property type="match status" value="1"/>
</dbReference>
<accession>A0A5M6CIV4</accession>
<dbReference type="InterPro" id="IPR052336">
    <property type="entry name" value="MlaD_Phospholipid_Transporter"/>
</dbReference>
<protein>
    <submittedName>
        <fullName evidence="3">MCE family protein</fullName>
    </submittedName>
</protein>
<comment type="caution">
    <text evidence="3">The sequence shown here is derived from an EMBL/GenBank/DDBJ whole genome shotgun (WGS) entry which is preliminary data.</text>
</comment>
<gene>
    <name evidence="3" type="ORF">F0919_10175</name>
</gene>
<keyword evidence="1" id="KW-1133">Transmembrane helix</keyword>